<evidence type="ECO:0000313" key="3">
    <source>
        <dbReference type="Proteomes" id="UP001419268"/>
    </source>
</evidence>
<name>A0AAP0PWT0_9MAGN</name>
<keyword evidence="3" id="KW-1185">Reference proteome</keyword>
<feature type="region of interest" description="Disordered" evidence="1">
    <location>
        <begin position="89"/>
        <end position="113"/>
    </location>
</feature>
<comment type="caution">
    <text evidence="2">The sequence shown here is derived from an EMBL/GenBank/DDBJ whole genome shotgun (WGS) entry which is preliminary data.</text>
</comment>
<gene>
    <name evidence="2" type="ORF">Scep_004609</name>
</gene>
<protein>
    <submittedName>
        <fullName evidence="2">Uncharacterized protein</fullName>
    </submittedName>
</protein>
<evidence type="ECO:0000313" key="2">
    <source>
        <dbReference type="EMBL" id="KAK9158035.1"/>
    </source>
</evidence>
<organism evidence="2 3">
    <name type="scientific">Stephania cephalantha</name>
    <dbReference type="NCBI Taxonomy" id="152367"/>
    <lineage>
        <taxon>Eukaryota</taxon>
        <taxon>Viridiplantae</taxon>
        <taxon>Streptophyta</taxon>
        <taxon>Embryophyta</taxon>
        <taxon>Tracheophyta</taxon>
        <taxon>Spermatophyta</taxon>
        <taxon>Magnoliopsida</taxon>
        <taxon>Ranunculales</taxon>
        <taxon>Menispermaceae</taxon>
        <taxon>Menispermoideae</taxon>
        <taxon>Cissampelideae</taxon>
        <taxon>Stephania</taxon>
    </lineage>
</organism>
<dbReference type="AlphaFoldDB" id="A0AAP0PWT0"/>
<feature type="compositionally biased region" description="Basic and acidic residues" evidence="1">
    <location>
        <begin position="95"/>
        <end position="104"/>
    </location>
</feature>
<dbReference type="EMBL" id="JBBNAG010000002">
    <property type="protein sequence ID" value="KAK9158035.1"/>
    <property type="molecule type" value="Genomic_DNA"/>
</dbReference>
<evidence type="ECO:0000256" key="1">
    <source>
        <dbReference type="SAM" id="MobiDB-lite"/>
    </source>
</evidence>
<proteinExistence type="predicted"/>
<feature type="region of interest" description="Disordered" evidence="1">
    <location>
        <begin position="252"/>
        <end position="278"/>
    </location>
</feature>
<accession>A0AAP0PWT0</accession>
<reference evidence="2 3" key="1">
    <citation type="submission" date="2024-01" db="EMBL/GenBank/DDBJ databases">
        <title>Genome assemblies of Stephania.</title>
        <authorList>
            <person name="Yang L."/>
        </authorList>
    </citation>
    <scope>NUCLEOTIDE SEQUENCE [LARGE SCALE GENOMIC DNA]</scope>
    <source>
        <strain evidence="2">JXDWG</strain>
        <tissue evidence="2">Leaf</tissue>
    </source>
</reference>
<sequence>MNHDDVRVSWSHLRARNGFHLGLTQSLKKGSVMDRGNNLNVTKLVDKYQSQRMVDKCLPLIKWLLERILKLADKYQALMTNVREMEKYQSHRKVDKYNKEKPEQDSQQDNNDNMNVIKSMKWKPHINYVMLQLTSFKVSNVIMPHRLNIKGLKKSRLVSRLNDEGLTNFVSEPKLPTFISRSVSFCKIVEHRETVSSSQVFGGGNEVFDPLSRRCPTKQSWPRLVAKQQTSSTNNIFIRFLCSSQPSCPWETKRERDRGRPRERWREEINNKGGDKDEHRNGMRLESLIVVDIFLRWNYKSYKISVSYSTHCAACSSRQIFRHLITGLTRVSRSIQGLLGYSARPGHVAAVDWAILIEALTRQQRIGWWSYNDVARAAEVIIIRHALQHIRNLLSARFHAQISNSEAIAVLGEDRNPIWWSHVPLRAMKTQVEAAMATDFTSTSLASPSLLAFFSIGALLGLRMDNLYVYIVWNESVCFSQTDLLVFYARYNISYNNLT</sequence>
<dbReference type="Proteomes" id="UP001419268">
    <property type="component" value="Unassembled WGS sequence"/>
</dbReference>